<comment type="caution">
    <text evidence="2">The sequence shown here is derived from an EMBL/GenBank/DDBJ whole genome shotgun (WGS) entry which is preliminary data.</text>
</comment>
<dbReference type="InterPro" id="IPR025449">
    <property type="entry name" value="JetB"/>
</dbReference>
<feature type="region of interest" description="Disordered" evidence="1">
    <location>
        <begin position="237"/>
        <end position="277"/>
    </location>
</feature>
<dbReference type="Pfam" id="PF13835">
    <property type="entry name" value="DUF4194"/>
    <property type="match status" value="1"/>
</dbReference>
<protein>
    <submittedName>
        <fullName evidence="2">DUF4194 domain-containing protein</fullName>
    </submittedName>
</protein>
<sequence>MQANRPEKQVAEQSVNQVLAQSEGQIQCSEQGPDGLAQGSTGHAALWEGDAGGLARDTRRALVRLLQGPYVSSELHPDLWNAVVSDEPSVRRYLADLFLTLVMDRDVGVAFVRNVEDPSGQAPSVVRSLPLTLVDTVLLLHLRTLVLRGETSGQRAFVDRSELQDHLAVYRPHASTDHAGFAKRVNASINKMKDASILRTTQVPDRFQISPVLNLIFGPDEVAAITAEYRRMLGEDAGEADAAASTDSADRHGRRNDSNGDDGSDDAAASAENKAKR</sequence>
<dbReference type="Proteomes" id="UP001289581">
    <property type="component" value="Unassembled WGS sequence"/>
</dbReference>
<organism evidence="2 3">
    <name type="scientific">Actinomyces oris</name>
    <dbReference type="NCBI Taxonomy" id="544580"/>
    <lineage>
        <taxon>Bacteria</taxon>
        <taxon>Bacillati</taxon>
        <taxon>Actinomycetota</taxon>
        <taxon>Actinomycetes</taxon>
        <taxon>Actinomycetales</taxon>
        <taxon>Actinomycetaceae</taxon>
        <taxon>Actinomyces</taxon>
    </lineage>
</organism>
<dbReference type="AlphaFoldDB" id="A0AAW9KEX9"/>
<evidence type="ECO:0000313" key="2">
    <source>
        <dbReference type="EMBL" id="MEA1304898.1"/>
    </source>
</evidence>
<gene>
    <name evidence="2" type="ORF">QU665_07435</name>
</gene>
<evidence type="ECO:0000256" key="1">
    <source>
        <dbReference type="SAM" id="MobiDB-lite"/>
    </source>
</evidence>
<dbReference type="RefSeq" id="WP_322912383.1">
    <property type="nucleotide sequence ID" value="NZ_JAXBCZ010000001.1"/>
</dbReference>
<name>A0AAW9KEX9_9ACTO</name>
<feature type="compositionally biased region" description="Basic and acidic residues" evidence="1">
    <location>
        <begin position="248"/>
        <end position="258"/>
    </location>
</feature>
<dbReference type="EMBL" id="JAXBCZ010000001">
    <property type="protein sequence ID" value="MEA1304898.1"/>
    <property type="molecule type" value="Genomic_DNA"/>
</dbReference>
<feature type="compositionally biased region" description="Low complexity" evidence="1">
    <location>
        <begin position="266"/>
        <end position="277"/>
    </location>
</feature>
<accession>A0AAW9KEX9</accession>
<reference evidence="2 3" key="1">
    <citation type="submission" date="2023-06" db="EMBL/GenBank/DDBJ databases">
        <title>Actinomyces orist ORNL 0101 HMT-893 genome.</title>
        <authorList>
            <person name="Johnston C.D."/>
            <person name="Chen T."/>
            <person name="Dewhirst F.E."/>
        </authorList>
    </citation>
    <scope>NUCLEOTIDE SEQUENCE [LARGE SCALE GENOMIC DNA]</scope>
    <source>
        <strain evidence="2 3">ORNL 0101</strain>
    </source>
</reference>
<evidence type="ECO:0000313" key="3">
    <source>
        <dbReference type="Proteomes" id="UP001289581"/>
    </source>
</evidence>
<proteinExistence type="predicted"/>
<keyword evidence="3" id="KW-1185">Reference proteome</keyword>